<dbReference type="CDD" id="cd16343">
    <property type="entry name" value="LMWPTP"/>
    <property type="match status" value="1"/>
</dbReference>
<evidence type="ECO:0000256" key="4">
    <source>
        <dbReference type="PIRSR" id="PIRSR617867-1"/>
    </source>
</evidence>
<evidence type="ECO:0000259" key="5">
    <source>
        <dbReference type="SMART" id="SM00226"/>
    </source>
</evidence>
<dbReference type="Gene3D" id="3.40.50.2300">
    <property type="match status" value="1"/>
</dbReference>
<feature type="active site" description="Proton donor" evidence="4">
    <location>
        <position position="133"/>
    </location>
</feature>
<dbReference type="InterPro" id="IPR017867">
    <property type="entry name" value="Tyr_phospatase_low_mol_wt"/>
</dbReference>
<dbReference type="PRINTS" id="PR00719">
    <property type="entry name" value="LMWPTPASE"/>
</dbReference>
<feature type="active site" description="Nucleophile" evidence="4">
    <location>
        <position position="16"/>
    </location>
</feature>
<accession>A0A212JS16</accession>
<keyword evidence="2 6" id="KW-0378">Hydrolase</keyword>
<dbReference type="InterPro" id="IPR036196">
    <property type="entry name" value="Ptyr_pPase_sf"/>
</dbReference>
<dbReference type="GO" id="GO:0004725">
    <property type="term" value="F:protein tyrosine phosphatase activity"/>
    <property type="evidence" value="ECO:0007669"/>
    <property type="project" value="InterPro"/>
</dbReference>
<sequence>MRNIDNQKEYKVLFVCLGNICRSPAAEGIFKTMVKEQGLSDKIAVDSAGTSGYHIDELPDLRMRKHATRRGYTLDSFSRKFTVNDFDNFDLILVMDDNNHRDVMRLAPDLESEKKVYRMMDFSQDFVHDHVPDPYYSGADGFELVLDLLEDSCDGLLNKIKKGEL</sequence>
<evidence type="ECO:0000256" key="2">
    <source>
        <dbReference type="ARBA" id="ARBA00022801"/>
    </source>
</evidence>
<feature type="active site" evidence="4">
    <location>
        <position position="22"/>
    </location>
</feature>
<evidence type="ECO:0000256" key="3">
    <source>
        <dbReference type="ARBA" id="ARBA00022912"/>
    </source>
</evidence>
<reference evidence="6" key="1">
    <citation type="submission" date="2016-04" db="EMBL/GenBank/DDBJ databases">
        <authorList>
            <person name="Evans L.H."/>
            <person name="Alamgir A."/>
            <person name="Owens N."/>
            <person name="Weber N.D."/>
            <person name="Virtaneva K."/>
            <person name="Barbian K."/>
            <person name="Babar A."/>
            <person name="Rosenke K."/>
        </authorList>
    </citation>
    <scope>NUCLEOTIDE SEQUENCE</scope>
    <source>
        <strain evidence="6">86-2</strain>
    </source>
</reference>
<evidence type="ECO:0000256" key="1">
    <source>
        <dbReference type="ARBA" id="ARBA00011063"/>
    </source>
</evidence>
<feature type="domain" description="Phosphotyrosine protein phosphatase I" evidence="5">
    <location>
        <begin position="10"/>
        <end position="159"/>
    </location>
</feature>
<dbReference type="RefSeq" id="WP_296949774.1">
    <property type="nucleotide sequence ID" value="NZ_LT599021.1"/>
</dbReference>
<dbReference type="InterPro" id="IPR052995">
    <property type="entry name" value="LMW-PTP"/>
</dbReference>
<dbReference type="PANTHER" id="PTHR47439:SF1">
    <property type="entry name" value="ACID PHOSPHATASE"/>
    <property type="match status" value="1"/>
</dbReference>
<protein>
    <recommendedName>
        <fullName evidence="5">Phosphotyrosine protein phosphatase I domain-containing protein</fullName>
    </recommendedName>
</protein>
<keyword evidence="3" id="KW-0904">Protein phosphatase</keyword>
<evidence type="ECO:0000313" key="6">
    <source>
        <dbReference type="EMBL" id="SBW02085.1"/>
    </source>
</evidence>
<proteinExistence type="inferred from homology"/>
<dbReference type="SMART" id="SM00226">
    <property type="entry name" value="LMWPc"/>
    <property type="match status" value="1"/>
</dbReference>
<dbReference type="FunFam" id="3.40.50.2300:FF:000113">
    <property type="entry name" value="Low molecular weight protein-tyrosine-phosphatase"/>
    <property type="match status" value="1"/>
</dbReference>
<comment type="similarity">
    <text evidence="1">Belongs to the low molecular weight phosphotyrosine protein phosphatase family.</text>
</comment>
<dbReference type="AlphaFoldDB" id="A0A212JS16"/>
<gene>
    <name evidence="6" type="ORF">KL86DYS2_12181</name>
</gene>
<organism evidence="6">
    <name type="scientific">uncultured Dysgonomonas sp</name>
    <dbReference type="NCBI Taxonomy" id="206096"/>
    <lineage>
        <taxon>Bacteria</taxon>
        <taxon>Pseudomonadati</taxon>
        <taxon>Bacteroidota</taxon>
        <taxon>Bacteroidia</taxon>
        <taxon>Bacteroidales</taxon>
        <taxon>Dysgonomonadaceae</taxon>
        <taxon>Dysgonomonas</taxon>
        <taxon>environmental samples</taxon>
    </lineage>
</organism>
<dbReference type="PANTHER" id="PTHR47439">
    <property type="entry name" value="LOW MOLECULAR WEIGHT PHOSPHOTYROSINE PROTEIN PHOSPHATASE-RELATED"/>
    <property type="match status" value="1"/>
</dbReference>
<dbReference type="InterPro" id="IPR023485">
    <property type="entry name" value="Ptyr_pPase"/>
</dbReference>
<dbReference type="EMBL" id="FLUL01000001">
    <property type="protein sequence ID" value="SBW02085.1"/>
    <property type="molecule type" value="Genomic_DNA"/>
</dbReference>
<dbReference type="Pfam" id="PF01451">
    <property type="entry name" value="LMWPc"/>
    <property type="match status" value="1"/>
</dbReference>
<dbReference type="SUPFAM" id="SSF52788">
    <property type="entry name" value="Phosphotyrosine protein phosphatases I"/>
    <property type="match status" value="1"/>
</dbReference>
<name>A0A212JS16_9BACT</name>